<feature type="domain" description="Peptidase M3A/M3B catalytic" evidence="7">
    <location>
        <begin position="207"/>
        <end position="583"/>
    </location>
</feature>
<dbReference type="PANTHER" id="PTHR11804">
    <property type="entry name" value="PROTEASE M3 THIMET OLIGOPEPTIDASE-RELATED"/>
    <property type="match status" value="1"/>
</dbReference>
<dbReference type="GO" id="GO:0006518">
    <property type="term" value="P:peptide metabolic process"/>
    <property type="evidence" value="ECO:0007669"/>
    <property type="project" value="TreeGrafter"/>
</dbReference>
<dbReference type="InterPro" id="IPR011977">
    <property type="entry name" value="Pept_M3B_clade3"/>
</dbReference>
<dbReference type="GO" id="GO:0046872">
    <property type="term" value="F:metal ion binding"/>
    <property type="evidence" value="ECO:0007669"/>
    <property type="project" value="UniProtKB-UniRule"/>
</dbReference>
<dbReference type="NCBIfam" id="TIGR02290">
    <property type="entry name" value="M3_fam_3"/>
    <property type="match status" value="1"/>
</dbReference>
<keyword evidence="4 6" id="KW-0862">Zinc</keyword>
<dbReference type="Pfam" id="PF01432">
    <property type="entry name" value="Peptidase_M3"/>
    <property type="match status" value="1"/>
</dbReference>
<dbReference type="GO" id="GO:0006508">
    <property type="term" value="P:proteolysis"/>
    <property type="evidence" value="ECO:0007669"/>
    <property type="project" value="UniProtKB-KW"/>
</dbReference>
<sequence length="597" mass="66152">MTATAPSLPTWDLSDLYPGPDSPELAADLATSETEAQDFAARYAGKLATLSGDELAAAVATFERIQERFGRLLSYAGLLRAGDLLDADIGRFAQSVQEKISDISRVLIFFSLELNNLEDGAFEAALAQSAALAHYGPWLLEVRKYKPHQLAAELEGILHDKQVTGASSWVRLYDETLATLSFTIPDPASGTSETLTMEEALDRLFAPEEARRKAAAEALSATFRDNIRLFTLVTNTLAKDKEIEDRWRKFPSPEASRHLANQVEPEVVAALVAAVREAYPSLSHRFYRLKAKWMGKDKLDHWDRNAPLETGEDSAISWDEAKVIVLDAYRAFSPELADVGQRFFDKPWIDVPPRPGKATGAFAHPTVPAVHPYLLLNYMGKTRDVMTLAHELGHGVHQVLAADQGLFLSDTPLTLAETASVFGEMLTFKAMLAATTDRAKRRHLLMSKVQDMLNTVVRQIAFYTFEQKIHAARANGELTAEDIGKIWLEVQSESLGDAIRLNDGYDVYWCYISHFIHSPFYVYAYAFGDCLVNSLYATYEAEPEGFAAKYMELLAAGGSKGHKELLAPFGLDAADPAFWRRGLATLASFIDELEENS</sequence>
<evidence type="ECO:0000256" key="3">
    <source>
        <dbReference type="ARBA" id="ARBA00022801"/>
    </source>
</evidence>
<dbReference type="PANTHER" id="PTHR11804:SF5">
    <property type="entry name" value="OLIGOENDOPEPTIDASE F"/>
    <property type="match status" value="1"/>
</dbReference>
<comment type="similarity">
    <text evidence="6">Belongs to the peptidase M3 family.</text>
</comment>
<dbReference type="Gene3D" id="1.20.140.70">
    <property type="entry name" value="Oligopeptidase f, N-terminal domain"/>
    <property type="match status" value="1"/>
</dbReference>
<keyword evidence="5 6" id="KW-0482">Metalloprotease</keyword>
<dbReference type="InterPro" id="IPR045090">
    <property type="entry name" value="Pept_M3A_M3B"/>
</dbReference>
<dbReference type="CDD" id="cd09610">
    <property type="entry name" value="M3B_PepF"/>
    <property type="match status" value="1"/>
</dbReference>
<evidence type="ECO:0000259" key="7">
    <source>
        <dbReference type="Pfam" id="PF01432"/>
    </source>
</evidence>
<evidence type="ECO:0000256" key="5">
    <source>
        <dbReference type="ARBA" id="ARBA00023049"/>
    </source>
</evidence>
<dbReference type="SUPFAM" id="SSF55486">
    <property type="entry name" value="Metalloproteases ('zincins'), catalytic domain"/>
    <property type="match status" value="1"/>
</dbReference>
<evidence type="ECO:0000313" key="10">
    <source>
        <dbReference type="Proteomes" id="UP001141619"/>
    </source>
</evidence>
<dbReference type="EMBL" id="JANWOI010000004">
    <property type="protein sequence ID" value="MDA5194874.1"/>
    <property type="molecule type" value="Genomic_DNA"/>
</dbReference>
<protein>
    <submittedName>
        <fullName evidence="9">M3 family oligoendopeptidase</fullName>
    </submittedName>
</protein>
<reference evidence="9" key="2">
    <citation type="journal article" date="2023" name="Syst. Appl. Microbiol.">
        <title>Govania unica gen. nov., sp. nov., a rare biosphere bacterium that represents a novel family in the class Alphaproteobacteria.</title>
        <authorList>
            <person name="Vandamme P."/>
            <person name="Peeters C."/>
            <person name="Hettiarachchi A."/>
            <person name="Cnockaert M."/>
            <person name="Carlier A."/>
        </authorList>
    </citation>
    <scope>NUCLEOTIDE SEQUENCE</scope>
    <source>
        <strain evidence="9">LMG 31809</strain>
    </source>
</reference>
<reference evidence="9" key="1">
    <citation type="submission" date="2022-08" db="EMBL/GenBank/DDBJ databases">
        <authorList>
            <person name="Vandamme P."/>
            <person name="Hettiarachchi A."/>
            <person name="Peeters C."/>
            <person name="Cnockaert M."/>
            <person name="Carlier A."/>
        </authorList>
    </citation>
    <scope>NUCLEOTIDE SEQUENCE</scope>
    <source>
        <strain evidence="9">LMG 31809</strain>
    </source>
</reference>
<dbReference type="GO" id="GO:0004222">
    <property type="term" value="F:metalloendopeptidase activity"/>
    <property type="evidence" value="ECO:0007669"/>
    <property type="project" value="InterPro"/>
</dbReference>
<dbReference type="Proteomes" id="UP001141619">
    <property type="component" value="Unassembled WGS sequence"/>
</dbReference>
<evidence type="ECO:0000256" key="2">
    <source>
        <dbReference type="ARBA" id="ARBA00022723"/>
    </source>
</evidence>
<evidence type="ECO:0000259" key="8">
    <source>
        <dbReference type="Pfam" id="PF08439"/>
    </source>
</evidence>
<dbReference type="Pfam" id="PF08439">
    <property type="entry name" value="Peptidase_M3_N"/>
    <property type="match status" value="1"/>
</dbReference>
<evidence type="ECO:0000256" key="4">
    <source>
        <dbReference type="ARBA" id="ARBA00022833"/>
    </source>
</evidence>
<evidence type="ECO:0000313" key="9">
    <source>
        <dbReference type="EMBL" id="MDA5194874.1"/>
    </source>
</evidence>
<dbReference type="RefSeq" id="WP_274944580.1">
    <property type="nucleotide sequence ID" value="NZ_JANWOI010000004.1"/>
</dbReference>
<proteinExistence type="inferred from homology"/>
<keyword evidence="10" id="KW-1185">Reference proteome</keyword>
<evidence type="ECO:0000256" key="6">
    <source>
        <dbReference type="RuleBase" id="RU003435"/>
    </source>
</evidence>
<dbReference type="AlphaFoldDB" id="A0A9X3U1K5"/>
<accession>A0A9X3U1K5</accession>
<dbReference type="InterPro" id="IPR013647">
    <property type="entry name" value="OligopepF_N_dom"/>
</dbReference>
<feature type="domain" description="Oligopeptidase F N-terminal" evidence="8">
    <location>
        <begin position="113"/>
        <end position="182"/>
    </location>
</feature>
<dbReference type="Gene3D" id="1.10.1370.20">
    <property type="entry name" value="Oligoendopeptidase f, C-terminal domain"/>
    <property type="match status" value="1"/>
</dbReference>
<name>A0A9X3U1K5_9PROT</name>
<dbReference type="InterPro" id="IPR001567">
    <property type="entry name" value="Pept_M3A_M3B_dom"/>
</dbReference>
<keyword evidence="2 6" id="KW-0479">Metal-binding</keyword>
<comment type="caution">
    <text evidence="9">The sequence shown here is derived from an EMBL/GenBank/DDBJ whole genome shotgun (WGS) entry which is preliminary data.</text>
</comment>
<keyword evidence="1 6" id="KW-0645">Protease</keyword>
<dbReference type="InterPro" id="IPR042088">
    <property type="entry name" value="OligoPept_F_C"/>
</dbReference>
<comment type="cofactor">
    <cofactor evidence="6">
        <name>Zn(2+)</name>
        <dbReference type="ChEBI" id="CHEBI:29105"/>
    </cofactor>
    <text evidence="6">Binds 1 zinc ion.</text>
</comment>
<gene>
    <name evidence="9" type="ORF">NYP16_13020</name>
</gene>
<organism evidence="9 10">
    <name type="scientific">Govanella unica</name>
    <dbReference type="NCBI Taxonomy" id="2975056"/>
    <lineage>
        <taxon>Bacteria</taxon>
        <taxon>Pseudomonadati</taxon>
        <taxon>Pseudomonadota</taxon>
        <taxon>Alphaproteobacteria</taxon>
        <taxon>Emcibacterales</taxon>
        <taxon>Govanellaceae</taxon>
        <taxon>Govanella</taxon>
    </lineage>
</organism>
<evidence type="ECO:0000256" key="1">
    <source>
        <dbReference type="ARBA" id="ARBA00022670"/>
    </source>
</evidence>
<keyword evidence="3 6" id="KW-0378">Hydrolase</keyword>